<dbReference type="Pfam" id="PF01388">
    <property type="entry name" value="ARID"/>
    <property type="match status" value="1"/>
</dbReference>
<dbReference type="PROSITE" id="PS51011">
    <property type="entry name" value="ARID"/>
    <property type="match status" value="1"/>
</dbReference>
<dbReference type="AlphaFoldDB" id="A0A2U1Q0E3"/>
<keyword evidence="1" id="KW-0862">Zinc</keyword>
<dbReference type="GO" id="GO:0008270">
    <property type="term" value="F:zinc ion binding"/>
    <property type="evidence" value="ECO:0007669"/>
    <property type="project" value="UniProtKB-KW"/>
</dbReference>
<dbReference type="InterPro" id="IPR036431">
    <property type="entry name" value="ARID_dom_sf"/>
</dbReference>
<keyword evidence="1" id="KW-0479">Metal-binding</keyword>
<dbReference type="Gene3D" id="1.10.150.60">
    <property type="entry name" value="ARID DNA-binding domain"/>
    <property type="match status" value="1"/>
</dbReference>
<dbReference type="PANTHER" id="PTHR46410">
    <property type="entry name" value="AT-RICH INTERACTIVE DOMAIN-CONTAINING PROTEIN 2"/>
    <property type="match status" value="1"/>
</dbReference>
<evidence type="ECO:0000256" key="1">
    <source>
        <dbReference type="PROSITE-ProRule" id="PRU00047"/>
    </source>
</evidence>
<dbReference type="GO" id="GO:0003677">
    <property type="term" value="F:DNA binding"/>
    <property type="evidence" value="ECO:0007669"/>
    <property type="project" value="UniProtKB-KW"/>
</dbReference>
<evidence type="ECO:0000256" key="2">
    <source>
        <dbReference type="SAM" id="Coils"/>
    </source>
</evidence>
<dbReference type="InterPro" id="IPR001606">
    <property type="entry name" value="ARID_dom"/>
</dbReference>
<keyword evidence="2" id="KW-0175">Coiled coil</keyword>
<comment type="caution">
    <text evidence="5">The sequence shown here is derived from an EMBL/GenBank/DDBJ whole genome shotgun (WGS) entry which is preliminary data.</text>
</comment>
<dbReference type="Pfam" id="PF22936">
    <property type="entry name" value="Pol_BBD"/>
    <property type="match status" value="1"/>
</dbReference>
<evidence type="ECO:0000313" key="6">
    <source>
        <dbReference type="Proteomes" id="UP000245207"/>
    </source>
</evidence>
<dbReference type="SUPFAM" id="SSF46774">
    <property type="entry name" value="ARID-like"/>
    <property type="match status" value="1"/>
</dbReference>
<evidence type="ECO:0000313" key="5">
    <source>
        <dbReference type="EMBL" id="PWA91412.1"/>
    </source>
</evidence>
<dbReference type="InterPro" id="IPR054722">
    <property type="entry name" value="PolX-like_BBD"/>
</dbReference>
<feature type="coiled-coil region" evidence="2">
    <location>
        <begin position="69"/>
        <end position="96"/>
    </location>
</feature>
<keyword evidence="1" id="KW-0863">Zinc-finger</keyword>
<feature type="domain" description="ARID" evidence="4">
    <location>
        <begin position="368"/>
        <end position="460"/>
    </location>
</feature>
<feature type="domain" description="CCHC-type" evidence="3">
    <location>
        <begin position="101"/>
        <end position="116"/>
    </location>
</feature>
<dbReference type="InterPro" id="IPR036875">
    <property type="entry name" value="Znf_CCHC_sf"/>
</dbReference>
<keyword evidence="5" id="KW-0238">DNA-binding</keyword>
<dbReference type="PROSITE" id="PS50158">
    <property type="entry name" value="ZF_CCHC"/>
    <property type="match status" value="1"/>
</dbReference>
<dbReference type="SMART" id="SM00343">
    <property type="entry name" value="ZnF_C2HC"/>
    <property type="match status" value="2"/>
</dbReference>
<dbReference type="SUPFAM" id="SSF57756">
    <property type="entry name" value="Retrovirus zinc finger-like domains"/>
    <property type="match status" value="1"/>
</dbReference>
<organism evidence="5 6">
    <name type="scientific">Artemisia annua</name>
    <name type="common">Sweet wormwood</name>
    <dbReference type="NCBI Taxonomy" id="35608"/>
    <lineage>
        <taxon>Eukaryota</taxon>
        <taxon>Viridiplantae</taxon>
        <taxon>Streptophyta</taxon>
        <taxon>Embryophyta</taxon>
        <taxon>Tracheophyta</taxon>
        <taxon>Spermatophyta</taxon>
        <taxon>Magnoliopsida</taxon>
        <taxon>eudicotyledons</taxon>
        <taxon>Gunneridae</taxon>
        <taxon>Pentapetalae</taxon>
        <taxon>asterids</taxon>
        <taxon>campanulids</taxon>
        <taxon>Asterales</taxon>
        <taxon>Asteraceae</taxon>
        <taxon>Asteroideae</taxon>
        <taxon>Anthemideae</taxon>
        <taxon>Artemisiinae</taxon>
        <taxon>Artemisia</taxon>
    </lineage>
</organism>
<evidence type="ECO:0000259" key="4">
    <source>
        <dbReference type="PROSITE" id="PS51011"/>
    </source>
</evidence>
<dbReference type="Proteomes" id="UP000245207">
    <property type="component" value="Unassembled WGS sequence"/>
</dbReference>
<dbReference type="Gene3D" id="4.10.60.10">
    <property type="entry name" value="Zinc finger, CCHC-type"/>
    <property type="match status" value="1"/>
</dbReference>
<sequence>MVNTNYYIENKWANPHMRSVGTSNMWHQSQNPGRITNNRSQKEFVQRQIKRDSESAIGNQIKQISKDCKDMLRKKLEEIQVHNNRLSQRKATLERHKNYVCFKCRLRGHIAKNCPKEKSHTETASPGIITHTPKIQIAYPETIHLSTDFMVEGIDEQGWNKIWYVSNRINRHVCSNMSLFSKLKEKFSVEKIEEQRKLMFVHGIGEVQIKMGCEILIIPGVHYIPEVSLNILSATQMDAQGLELTFKGNRCKPIPMIKFPTDCFFDENKMNRRQNEYMEGYFRMLDESSLHREEYKEETAVTLSHKCNICEEDGHIDYVCPLNSTTAEDNDYVTVKGVNLPIPITSFKDCISFLDLIKNDTLISQEWNGFWNNFIKAYTWFYSVYLKRNLPGPLPPKTNGIEIHLMDLHKLVETLGGYLSVDFSNRFPYIAETFGLEKKYGQNLKDCYNQYLNVFNCFYKTARVSHNEAEGHASKGKEIFQEGRHDQVTNTTAMDIQKHKKVEHFGVKLEDPTDFCQEHQFSTHFNEGTTSKDNKGNQDNNDCKDDFTVIVRTRQKNMHLNLGRSVGFYKSKFLYF</sequence>
<accession>A0A2U1Q0E3</accession>
<keyword evidence="6" id="KW-1185">Reference proteome</keyword>
<reference evidence="5 6" key="1">
    <citation type="journal article" date="2018" name="Mol. Plant">
        <title>The genome of Artemisia annua provides insight into the evolution of Asteraceae family and artemisinin biosynthesis.</title>
        <authorList>
            <person name="Shen Q."/>
            <person name="Zhang L."/>
            <person name="Liao Z."/>
            <person name="Wang S."/>
            <person name="Yan T."/>
            <person name="Shi P."/>
            <person name="Liu M."/>
            <person name="Fu X."/>
            <person name="Pan Q."/>
            <person name="Wang Y."/>
            <person name="Lv Z."/>
            <person name="Lu X."/>
            <person name="Zhang F."/>
            <person name="Jiang W."/>
            <person name="Ma Y."/>
            <person name="Chen M."/>
            <person name="Hao X."/>
            <person name="Li L."/>
            <person name="Tang Y."/>
            <person name="Lv G."/>
            <person name="Zhou Y."/>
            <person name="Sun X."/>
            <person name="Brodelius P.E."/>
            <person name="Rose J.K.C."/>
            <person name="Tang K."/>
        </authorList>
    </citation>
    <scope>NUCLEOTIDE SEQUENCE [LARGE SCALE GENOMIC DNA]</scope>
    <source>
        <strain evidence="6">cv. Huhao1</strain>
        <tissue evidence="5">Leaf</tissue>
    </source>
</reference>
<dbReference type="OrthoDB" id="1751533at2759"/>
<gene>
    <name evidence="5" type="ORF">CTI12_AA080860</name>
</gene>
<dbReference type="InterPro" id="IPR001878">
    <property type="entry name" value="Znf_CCHC"/>
</dbReference>
<dbReference type="PANTHER" id="PTHR46410:SF26">
    <property type="entry name" value="BULB-TYPE LECTIN DOMAIN-CONTAINING PROTEIN-RELATED"/>
    <property type="match status" value="1"/>
</dbReference>
<protein>
    <submittedName>
        <fullName evidence="5">ARID DNA-binding domain-containing protein</fullName>
    </submittedName>
</protein>
<proteinExistence type="predicted"/>
<dbReference type="EMBL" id="PKPP01000545">
    <property type="protein sequence ID" value="PWA91412.1"/>
    <property type="molecule type" value="Genomic_DNA"/>
</dbReference>
<evidence type="ECO:0000259" key="3">
    <source>
        <dbReference type="PROSITE" id="PS50158"/>
    </source>
</evidence>
<name>A0A2U1Q0E3_ARTAN</name>